<gene>
    <name evidence="1" type="ORF">PLOB_00003170</name>
</gene>
<evidence type="ECO:0000313" key="2">
    <source>
        <dbReference type="Proteomes" id="UP001159405"/>
    </source>
</evidence>
<proteinExistence type="predicted"/>
<comment type="caution">
    <text evidence="1">The sequence shown here is derived from an EMBL/GenBank/DDBJ whole genome shotgun (WGS) entry which is preliminary data.</text>
</comment>
<dbReference type="Proteomes" id="UP001159405">
    <property type="component" value="Unassembled WGS sequence"/>
</dbReference>
<name>A0ABN8Q6T7_9CNID</name>
<sequence>MSQTLHEGCTISDDCSTITCKMNFVEKPITFKLKVSITAPLETKAPVQVVQFLSSLGSEACIPSVFNSELYDRGKTMEVKVKLLAGGKVLGKGVYPVKVTVMEGDLPISTNDCGMFKWWYDLSDATKAAVIGGPLLVICILVIYCCCCRSRPANQGAVLATPAVLSARTFIKVASNTRPCSKLGGTTLNGREEGGQYYFSQTCDQERFEAKKVGFFLTENEGFRNFSFDGEFSIFTDSQLQQHPCSKTLTSFLKSIALNKAADFLQVNRADTGTSQSEDFRRFHEASELFCFSLFIIWYLFQSNRGIVVKCRSNKTAGITCVI</sequence>
<protein>
    <submittedName>
        <fullName evidence="1">Uncharacterized protein</fullName>
    </submittedName>
</protein>
<reference evidence="1 2" key="1">
    <citation type="submission" date="2022-05" db="EMBL/GenBank/DDBJ databases">
        <authorList>
            <consortium name="Genoscope - CEA"/>
            <person name="William W."/>
        </authorList>
    </citation>
    <scope>NUCLEOTIDE SEQUENCE [LARGE SCALE GENOMIC DNA]</scope>
</reference>
<accession>A0ABN8Q6T7</accession>
<keyword evidence="2" id="KW-1185">Reference proteome</keyword>
<organism evidence="1 2">
    <name type="scientific">Porites lobata</name>
    <dbReference type="NCBI Taxonomy" id="104759"/>
    <lineage>
        <taxon>Eukaryota</taxon>
        <taxon>Metazoa</taxon>
        <taxon>Cnidaria</taxon>
        <taxon>Anthozoa</taxon>
        <taxon>Hexacorallia</taxon>
        <taxon>Scleractinia</taxon>
        <taxon>Fungiina</taxon>
        <taxon>Poritidae</taxon>
        <taxon>Porites</taxon>
    </lineage>
</organism>
<evidence type="ECO:0000313" key="1">
    <source>
        <dbReference type="EMBL" id="CAH3158464.1"/>
    </source>
</evidence>
<dbReference type="EMBL" id="CALNXK010000111">
    <property type="protein sequence ID" value="CAH3158464.1"/>
    <property type="molecule type" value="Genomic_DNA"/>
</dbReference>